<accession>A0A699ZI62</accession>
<keyword evidence="2" id="KW-1185">Reference proteome</keyword>
<proteinExistence type="predicted"/>
<dbReference type="CDD" id="cd00173">
    <property type="entry name" value="SH2"/>
    <property type="match status" value="1"/>
</dbReference>
<protein>
    <recommendedName>
        <fullName evidence="3">SH2 domain-containing protein</fullName>
    </recommendedName>
</protein>
<dbReference type="EMBL" id="BLLF01002000">
    <property type="protein sequence ID" value="GFH22253.1"/>
    <property type="molecule type" value="Genomic_DNA"/>
</dbReference>
<organism evidence="1 2">
    <name type="scientific">Haematococcus lacustris</name>
    <name type="common">Green alga</name>
    <name type="synonym">Haematococcus pluvialis</name>
    <dbReference type="NCBI Taxonomy" id="44745"/>
    <lineage>
        <taxon>Eukaryota</taxon>
        <taxon>Viridiplantae</taxon>
        <taxon>Chlorophyta</taxon>
        <taxon>core chlorophytes</taxon>
        <taxon>Chlorophyceae</taxon>
        <taxon>CS clade</taxon>
        <taxon>Chlamydomonadales</taxon>
        <taxon>Haematococcaceae</taxon>
        <taxon>Haematococcus</taxon>
    </lineage>
</organism>
<name>A0A699ZI62_HAELA</name>
<dbReference type="AlphaFoldDB" id="A0A699ZI62"/>
<sequence length="248" mass="26468">MKPVYIAFAAHLTATSELLVTLFKLPTISTCRAEQWSAACYKLGLPATLPPAQPSRHPTPSNLVVKGYTTAAAVLGWCCESYESTGLRRQLLDADMQALLTMAGLPRTSPSSAFTPVQGDPASLAVFQRHFAGILRVLRATSNLWNACQPTLVGGFEVHREAAVRALAGQPAGTFLIRLSMTHPEGTAAGYPQPLLALGQLGSQAPPACEQLATDLIFTPGVGAHHTDALFNMDEMSMLAMMDNLLDH</sequence>
<feature type="non-terminal residue" evidence="1">
    <location>
        <position position="1"/>
    </location>
</feature>
<comment type="caution">
    <text evidence="1">The sequence shown here is derived from an EMBL/GenBank/DDBJ whole genome shotgun (WGS) entry which is preliminary data.</text>
</comment>
<gene>
    <name evidence="1" type="ORF">HaLaN_19688</name>
</gene>
<evidence type="ECO:0008006" key="3">
    <source>
        <dbReference type="Google" id="ProtNLM"/>
    </source>
</evidence>
<dbReference type="Proteomes" id="UP000485058">
    <property type="component" value="Unassembled WGS sequence"/>
</dbReference>
<evidence type="ECO:0000313" key="2">
    <source>
        <dbReference type="Proteomes" id="UP000485058"/>
    </source>
</evidence>
<evidence type="ECO:0000313" key="1">
    <source>
        <dbReference type="EMBL" id="GFH22253.1"/>
    </source>
</evidence>
<reference evidence="1 2" key="1">
    <citation type="submission" date="2020-02" db="EMBL/GenBank/DDBJ databases">
        <title>Draft genome sequence of Haematococcus lacustris strain NIES-144.</title>
        <authorList>
            <person name="Morimoto D."/>
            <person name="Nakagawa S."/>
            <person name="Yoshida T."/>
            <person name="Sawayama S."/>
        </authorList>
    </citation>
    <scope>NUCLEOTIDE SEQUENCE [LARGE SCALE GENOMIC DNA]</scope>
    <source>
        <strain evidence="1 2">NIES-144</strain>
    </source>
</reference>